<dbReference type="EMBL" id="JTDE01002325">
    <property type="protein sequence ID" value="KAF7257525.1"/>
    <property type="molecule type" value="Genomic_DNA"/>
</dbReference>
<evidence type="ECO:0000313" key="2">
    <source>
        <dbReference type="EMBL" id="KAF7257525.1"/>
    </source>
</evidence>
<dbReference type="GO" id="GO:0007165">
    <property type="term" value="P:signal transduction"/>
    <property type="evidence" value="ECO:0007669"/>
    <property type="project" value="InterPro"/>
</dbReference>
<feature type="compositionally biased region" description="Basic residues" evidence="1">
    <location>
        <begin position="303"/>
        <end position="315"/>
    </location>
</feature>
<keyword evidence="3" id="KW-1185">Reference proteome</keyword>
<feature type="compositionally biased region" description="Basic and acidic residues" evidence="1">
    <location>
        <begin position="288"/>
        <end position="297"/>
    </location>
</feature>
<dbReference type="Gene3D" id="2.60.40.640">
    <property type="match status" value="1"/>
</dbReference>
<evidence type="ECO:0000256" key="1">
    <source>
        <dbReference type="SAM" id="MobiDB-lite"/>
    </source>
</evidence>
<evidence type="ECO:0000313" key="3">
    <source>
        <dbReference type="Proteomes" id="UP000822476"/>
    </source>
</evidence>
<dbReference type="GO" id="GO:0042981">
    <property type="term" value="P:regulation of apoptotic process"/>
    <property type="evidence" value="ECO:0007669"/>
    <property type="project" value="InterPro"/>
</dbReference>
<dbReference type="OrthoDB" id="6227903at2759"/>
<dbReference type="AlphaFoldDB" id="A0A8S9YRB9"/>
<gene>
    <name evidence="2" type="ORF">EG68_05536</name>
</gene>
<organism evidence="2 3">
    <name type="scientific">Paragonimus skrjabini miyazakii</name>
    <dbReference type="NCBI Taxonomy" id="59628"/>
    <lineage>
        <taxon>Eukaryota</taxon>
        <taxon>Metazoa</taxon>
        <taxon>Spiralia</taxon>
        <taxon>Lophotrochozoa</taxon>
        <taxon>Platyhelminthes</taxon>
        <taxon>Trematoda</taxon>
        <taxon>Digenea</taxon>
        <taxon>Plagiorchiida</taxon>
        <taxon>Troglotremata</taxon>
        <taxon>Troglotrematidae</taxon>
        <taxon>Paragonimus</taxon>
    </lineage>
</organism>
<comment type="caution">
    <text evidence="2">The sequence shown here is derived from an EMBL/GenBank/DDBJ whole genome shotgun (WGS) entry which is preliminary data.</text>
</comment>
<proteinExistence type="predicted"/>
<name>A0A8S9YRB9_9TREM</name>
<feature type="region of interest" description="Disordered" evidence="1">
    <location>
        <begin position="270"/>
        <end position="316"/>
    </location>
</feature>
<dbReference type="InterPro" id="IPR014752">
    <property type="entry name" value="Arrestin-like_C"/>
</dbReference>
<dbReference type="Gene3D" id="1.10.437.10">
    <property type="entry name" value="Blc2-like"/>
    <property type="match status" value="1"/>
</dbReference>
<sequence>MAINPGDSRLPRYREGNALPVYRKQSMSQAVCLYLTNRDVWSNLAEVHKRKEETGSETSELPECGAPSLPDAAPDYEPTHHGIIEGVVHVNPWLLDIGSYVFVEVDARYRYARSELDPFDCEVNEVVFRKRVQLNPPPNYTKDALRALRNPPKELSSYSRRTRQLYAKLGGPVSGQSMKDEALTSSGVLVGTAMNTRRNNTFIPQTMATKTSGHPDHPFVTYNFPFRFDINGAPDSLYLKNTPRPTSDNRSPPPSRMHLFYNAVFGFAHHESDTDPDSPSELEDSDTDDKPRIRHPGDPLPVRGKKPGTEKKKRQWEKDLFHPDCYPWRPRQKRAPRNGISWAITAYAVRTSSAAPSSDHIARLRIRKLSYVPRLVSIEHLDPPKSHTDYCLAVGPRAGFDAGAITLLAKLDRILYAPGEPIQCSIKFHNSSVRLIHRLIVEVHQCLRVKACASRVWRSLICRRCLNDTSLQTGMPVLPGTENSCVRVTLNPWPTIESIREHFKCPRGPIRPSGIDKMEEAWALRLPKIPGQEFALQQPGRHEVVPPHHVQRRSLAMSSFSGVLEYLLSFNEPISVLKPLGEAKQPNDIWQGNPHIMCRCVHRKREPGEPRRIDHMPPKEPYQVPIASKDVYPEDSEVSEIRAKRNALQPYCRKCMSELLLSQYPIHVSYEVVVLAELLPQHQHNPLRAESAIRNCGLGSGLLIDPSGDIIGPDGPRITLPCLLAYKEPFPEERVPLANYHIDQRQDCKDHVVVPPKIHEPSLGKGFFTSNTYPIAPCNTGATRRPNESEVTEQLTRPHRPDYLRSHDVILLPDGAKTSRTGTHLFYSNLPPIHANSQTLASINSGSSYDSLGKLSDSVSPVAVGSEKTNCAHTTQLPDAVGTGCSVEPTVPYTIVANMINVLSQRIMNQISEDELERRLRLWEERAAAVYCLPNVVDTRKTVRLRKSGVVEPIVSSNGIHDRTRDHSGSLHLGSTDISAVDSDLVRIKTSDLKHSLLAQARRLEHRKKLDICTDLLDHLVSHTNYPAFEADLLKLLGRQPNWHQISVLYYLSRCAVRHLLTAHFHKLDSLNQTVADLSRTGRSAVDSQPSTGSSVTVDVIESARLTALTEMGLCRASVERIKDFTVTFFLRWYADWVYQRGGWQSVIEDTEDSELD</sequence>
<dbReference type="Gene3D" id="2.60.40.840">
    <property type="match status" value="1"/>
</dbReference>
<dbReference type="Proteomes" id="UP000822476">
    <property type="component" value="Unassembled WGS sequence"/>
</dbReference>
<reference evidence="2" key="1">
    <citation type="submission" date="2019-07" db="EMBL/GenBank/DDBJ databases">
        <title>Annotation for the trematode Paragonimus miyazaki's.</title>
        <authorList>
            <person name="Choi Y.-J."/>
        </authorList>
    </citation>
    <scope>NUCLEOTIDE SEQUENCE</scope>
    <source>
        <strain evidence="2">Japan</strain>
    </source>
</reference>
<accession>A0A8S9YRB9</accession>
<feature type="compositionally biased region" description="Acidic residues" evidence="1">
    <location>
        <begin position="274"/>
        <end position="287"/>
    </location>
</feature>
<dbReference type="InterPro" id="IPR036834">
    <property type="entry name" value="Bcl-2-like_sf"/>
</dbReference>
<dbReference type="InterPro" id="IPR014753">
    <property type="entry name" value="Arrestin_N"/>
</dbReference>
<protein>
    <submittedName>
        <fullName evidence="2">Arrestin</fullName>
    </submittedName>
</protein>